<comment type="caution">
    <text evidence="2">The sequence shown here is derived from an EMBL/GenBank/DDBJ whole genome shotgun (WGS) entry which is preliminary data.</text>
</comment>
<evidence type="ECO:0000313" key="2">
    <source>
        <dbReference type="EMBL" id="TCJ17827.1"/>
    </source>
</evidence>
<accession>A0A4R1BKL5</accession>
<sequence>MSKKISSYDELLEEKARLQELLGLQKQSIGASLNSLQQDVRPVTNGLLVVGRVLTKIGRRNRPTSPLLNVGLDIGVDMVLRRYILRKAGWFSRTFVPLAASTLLARYLNSEQEPEIVKKVKQFFTKQMNKDVPPDMRNAEAQHEEDKEV</sequence>
<protein>
    <submittedName>
        <fullName evidence="2">Uncharacterized protein</fullName>
    </submittedName>
</protein>
<reference evidence="2 3" key="1">
    <citation type="submission" date="2019-03" db="EMBL/GenBank/DDBJ databases">
        <authorList>
            <person name="Kim M.K.M."/>
        </authorList>
    </citation>
    <scope>NUCLEOTIDE SEQUENCE [LARGE SCALE GENOMIC DNA]</scope>
    <source>
        <strain evidence="2 3">17J68-12</strain>
    </source>
</reference>
<dbReference type="RefSeq" id="WP_131448023.1">
    <property type="nucleotide sequence ID" value="NZ_SJZI01000008.1"/>
</dbReference>
<gene>
    <name evidence="2" type="ORF">EPD60_06490</name>
</gene>
<feature type="region of interest" description="Disordered" evidence="1">
    <location>
        <begin position="129"/>
        <end position="149"/>
    </location>
</feature>
<proteinExistence type="predicted"/>
<evidence type="ECO:0000256" key="1">
    <source>
        <dbReference type="SAM" id="MobiDB-lite"/>
    </source>
</evidence>
<dbReference type="EMBL" id="SJZI01000008">
    <property type="protein sequence ID" value="TCJ17827.1"/>
    <property type="molecule type" value="Genomic_DNA"/>
</dbReference>
<dbReference type="Proteomes" id="UP000295334">
    <property type="component" value="Unassembled WGS sequence"/>
</dbReference>
<dbReference type="OrthoDB" id="673259at2"/>
<keyword evidence="3" id="KW-1185">Reference proteome</keyword>
<name>A0A4R1BKL5_9BACT</name>
<dbReference type="AlphaFoldDB" id="A0A4R1BKL5"/>
<evidence type="ECO:0000313" key="3">
    <source>
        <dbReference type="Proteomes" id="UP000295334"/>
    </source>
</evidence>
<organism evidence="2 3">
    <name type="scientific">Flaviaesturariibacter flavus</name>
    <dbReference type="NCBI Taxonomy" id="2502780"/>
    <lineage>
        <taxon>Bacteria</taxon>
        <taxon>Pseudomonadati</taxon>
        <taxon>Bacteroidota</taxon>
        <taxon>Chitinophagia</taxon>
        <taxon>Chitinophagales</taxon>
        <taxon>Chitinophagaceae</taxon>
        <taxon>Flaviaestuariibacter</taxon>
    </lineage>
</organism>